<feature type="transmembrane region" description="Helical" evidence="2">
    <location>
        <begin position="158"/>
        <end position="184"/>
    </location>
</feature>
<accession>A0A4R8CIY8</accession>
<evidence type="ECO:0000256" key="2">
    <source>
        <dbReference type="SAM" id="Phobius"/>
    </source>
</evidence>
<gene>
    <name evidence="3" type="ORF">EV653_0903</name>
</gene>
<keyword evidence="2" id="KW-0472">Membrane</keyword>
<proteinExistence type="predicted"/>
<evidence type="ECO:0000256" key="1">
    <source>
        <dbReference type="SAM" id="MobiDB-lite"/>
    </source>
</evidence>
<keyword evidence="2" id="KW-1133">Transmembrane helix</keyword>
<dbReference type="Proteomes" id="UP000295146">
    <property type="component" value="Unassembled WGS sequence"/>
</dbReference>
<evidence type="ECO:0000313" key="3">
    <source>
        <dbReference type="EMBL" id="TDW75765.1"/>
    </source>
</evidence>
<keyword evidence="4" id="KW-1185">Reference proteome</keyword>
<sequence length="262" mass="26780">MRSPRNAPTALESPRGPVSAEAATTGSSPARALRERVVGATAITLAASLVIENLVVLAGAPAYSAPIKEVLAFHEGHPVAVAIAVGMEALNVPLLLGFLAGLHGLTGRRGGHAGADWSRLAMAAGACYSAVVMTYAVLWDGVVLAAGKLTEPTPAFELAWRMHAAAFALSLPALSTTLIGAALATHAKRLTPRWQLLFGVAGGGLLLAAGAASLAVADGSAFLFVGVPGYFAWIVWVLATGVRLVRARTADRADGAMTSEEE</sequence>
<dbReference type="AlphaFoldDB" id="A0A4R8CIY8"/>
<evidence type="ECO:0008006" key="5">
    <source>
        <dbReference type="Google" id="ProtNLM"/>
    </source>
</evidence>
<feature type="transmembrane region" description="Helical" evidence="2">
    <location>
        <begin position="37"/>
        <end position="60"/>
    </location>
</feature>
<dbReference type="EMBL" id="SODP01000001">
    <property type="protein sequence ID" value="TDW75765.1"/>
    <property type="molecule type" value="Genomic_DNA"/>
</dbReference>
<reference evidence="3 4" key="1">
    <citation type="submission" date="2019-03" db="EMBL/GenBank/DDBJ databases">
        <title>Genomic Encyclopedia of Type Strains, Phase III (KMG-III): the genomes of soil and plant-associated and newly described type strains.</title>
        <authorList>
            <person name="Whitman W."/>
        </authorList>
    </citation>
    <scope>NUCLEOTIDE SEQUENCE [LARGE SCALE GENOMIC DNA]</scope>
    <source>
        <strain evidence="3 4">VKM Ac-2573</strain>
    </source>
</reference>
<feature type="transmembrane region" description="Helical" evidence="2">
    <location>
        <begin position="117"/>
        <end position="138"/>
    </location>
</feature>
<name>A0A4R8CIY8_9ACTN</name>
<evidence type="ECO:0000313" key="4">
    <source>
        <dbReference type="Proteomes" id="UP000295146"/>
    </source>
</evidence>
<feature type="transmembrane region" description="Helical" evidence="2">
    <location>
        <begin position="80"/>
        <end position="105"/>
    </location>
</feature>
<feature type="transmembrane region" description="Helical" evidence="2">
    <location>
        <begin position="222"/>
        <end position="242"/>
    </location>
</feature>
<organism evidence="3 4">
    <name type="scientific">Kribbella pratensis</name>
    <dbReference type="NCBI Taxonomy" id="2512112"/>
    <lineage>
        <taxon>Bacteria</taxon>
        <taxon>Bacillati</taxon>
        <taxon>Actinomycetota</taxon>
        <taxon>Actinomycetes</taxon>
        <taxon>Propionibacteriales</taxon>
        <taxon>Kribbellaceae</taxon>
        <taxon>Kribbella</taxon>
    </lineage>
</organism>
<feature type="transmembrane region" description="Helical" evidence="2">
    <location>
        <begin position="196"/>
        <end position="216"/>
    </location>
</feature>
<comment type="caution">
    <text evidence="3">The sequence shown here is derived from an EMBL/GenBank/DDBJ whole genome shotgun (WGS) entry which is preliminary data.</text>
</comment>
<keyword evidence="2" id="KW-0812">Transmembrane</keyword>
<protein>
    <recommendedName>
        <fullName evidence="5">DUF4386 family protein</fullName>
    </recommendedName>
</protein>
<feature type="region of interest" description="Disordered" evidence="1">
    <location>
        <begin position="1"/>
        <end position="27"/>
    </location>
</feature>